<gene>
    <name evidence="1" type="ORF">BCON_0091g00280</name>
</gene>
<organism evidence="1 2">
    <name type="scientific">Botryotinia convoluta</name>
    <dbReference type="NCBI Taxonomy" id="54673"/>
    <lineage>
        <taxon>Eukaryota</taxon>
        <taxon>Fungi</taxon>
        <taxon>Dikarya</taxon>
        <taxon>Ascomycota</taxon>
        <taxon>Pezizomycotina</taxon>
        <taxon>Leotiomycetes</taxon>
        <taxon>Helotiales</taxon>
        <taxon>Sclerotiniaceae</taxon>
        <taxon>Botryotinia</taxon>
    </lineage>
</organism>
<name>A0A4Z1I7V3_9HELO</name>
<dbReference type="Proteomes" id="UP000297527">
    <property type="component" value="Unassembled WGS sequence"/>
</dbReference>
<sequence length="128" mass="14879">MVVSQAAYNLALYNLWTPMQGVENIQLRSLQNASLKGRCHLENQFRMQDNQRDILVEVHCYLQYPDNQIRIRWLMGILRQTASAFALDLEPDLNPRVNLINSITTLKSATFTNKRKQSPQNSMPMEEK</sequence>
<evidence type="ECO:0000313" key="1">
    <source>
        <dbReference type="EMBL" id="TGO55512.1"/>
    </source>
</evidence>
<accession>A0A4Z1I7V3</accession>
<protein>
    <submittedName>
        <fullName evidence="1">Uncharacterized protein</fullName>
    </submittedName>
</protein>
<keyword evidence="2" id="KW-1185">Reference proteome</keyword>
<comment type="caution">
    <text evidence="1">The sequence shown here is derived from an EMBL/GenBank/DDBJ whole genome shotgun (WGS) entry which is preliminary data.</text>
</comment>
<reference evidence="1 2" key="1">
    <citation type="submission" date="2017-12" db="EMBL/GenBank/DDBJ databases">
        <title>Comparative genomics of Botrytis spp.</title>
        <authorList>
            <person name="Valero-Jimenez C.A."/>
            <person name="Tapia P."/>
            <person name="Veloso J."/>
            <person name="Silva-Moreno E."/>
            <person name="Staats M."/>
            <person name="Valdes J.H."/>
            <person name="Van Kan J.A.L."/>
        </authorList>
    </citation>
    <scope>NUCLEOTIDE SEQUENCE [LARGE SCALE GENOMIC DNA]</scope>
    <source>
        <strain evidence="1 2">MUCL11595</strain>
    </source>
</reference>
<dbReference type="EMBL" id="PQXN01000091">
    <property type="protein sequence ID" value="TGO55512.1"/>
    <property type="molecule type" value="Genomic_DNA"/>
</dbReference>
<dbReference type="AlphaFoldDB" id="A0A4Z1I7V3"/>
<evidence type="ECO:0000313" key="2">
    <source>
        <dbReference type="Proteomes" id="UP000297527"/>
    </source>
</evidence>
<proteinExistence type="predicted"/>